<dbReference type="InterPro" id="IPR029052">
    <property type="entry name" value="Metallo-depent_PP-like"/>
</dbReference>
<evidence type="ECO:0000256" key="2">
    <source>
        <dbReference type="ARBA" id="ARBA00004123"/>
    </source>
</evidence>
<dbReference type="GO" id="GO:0030145">
    <property type="term" value="F:manganese ion binding"/>
    <property type="evidence" value="ECO:0007669"/>
    <property type="project" value="InterPro"/>
</dbReference>
<dbReference type="GO" id="GO:0035861">
    <property type="term" value="C:site of double-strand break"/>
    <property type="evidence" value="ECO:0007669"/>
    <property type="project" value="TreeGrafter"/>
</dbReference>
<dbReference type="InterPro" id="IPR007281">
    <property type="entry name" value="Mre11_DNA-bd"/>
</dbReference>
<dbReference type="PANTHER" id="PTHR10139:SF1">
    <property type="entry name" value="DOUBLE-STRAND BREAK REPAIR PROTEIN MRE11"/>
    <property type="match status" value="1"/>
</dbReference>
<dbReference type="SMART" id="SM01347">
    <property type="entry name" value="Mre11_DNA_bind"/>
    <property type="match status" value="1"/>
</dbReference>
<keyword evidence="10 16" id="KW-0378">Hydrolase</keyword>
<organism evidence="18 19">
    <name type="scientific">Magallana gigas</name>
    <name type="common">Pacific oyster</name>
    <name type="synonym">Crassostrea gigas</name>
    <dbReference type="NCBI Taxonomy" id="29159"/>
    <lineage>
        <taxon>Eukaryota</taxon>
        <taxon>Metazoa</taxon>
        <taxon>Spiralia</taxon>
        <taxon>Lophotrochozoa</taxon>
        <taxon>Mollusca</taxon>
        <taxon>Bivalvia</taxon>
        <taxon>Autobranchia</taxon>
        <taxon>Pteriomorphia</taxon>
        <taxon>Ostreida</taxon>
        <taxon>Ostreoidea</taxon>
        <taxon>Ostreidae</taxon>
        <taxon>Magallana</taxon>
    </lineage>
</organism>
<evidence type="ECO:0000256" key="9">
    <source>
        <dbReference type="ARBA" id="ARBA00022763"/>
    </source>
</evidence>
<dbReference type="FunFam" id="3.60.21.10:FF:000011">
    <property type="entry name" value="Double-strand break repair protein"/>
    <property type="match status" value="2"/>
</dbReference>
<dbReference type="GO" id="GO:0008296">
    <property type="term" value="F:3'-5'-DNA exonuclease activity"/>
    <property type="evidence" value="ECO:0007669"/>
    <property type="project" value="InterPro"/>
</dbReference>
<keyword evidence="13 16" id="KW-0464">Manganese</keyword>
<dbReference type="GO" id="GO:0000723">
    <property type="term" value="P:telomere maintenance"/>
    <property type="evidence" value="ECO:0007669"/>
    <property type="project" value="TreeGrafter"/>
</dbReference>
<proteinExistence type="inferred from homology"/>
<keyword evidence="12 16" id="KW-0234">DNA repair</keyword>
<dbReference type="GO" id="GO:0000724">
    <property type="term" value="P:double-strand break repair via homologous recombination"/>
    <property type="evidence" value="ECO:0007669"/>
    <property type="project" value="TreeGrafter"/>
</dbReference>
<sequence length="628" mass="71799">MPEESSEDVFKIIVATDIHLGYGEKDVIRGNDSLVTFEEILENAKKHEADFILLGGDLFHENKPPRRIMHGCISLLRKFCFGDKPILFEYLSDQSADFKHCQFPTLNYEDTNLNVSIPVFSIHGNHDDPSGQGNLCSLDLLHSAGLMNYFGKTTSLEKIEMSPLLMQKGSTKLALYGLGSVRDERLHRLFVHKNVTMLRPKENQEDWFNVFVIHQNRAKHSTTSYIPEQFLDDFLDLVIWGHEHECRLEPEWNSSQNFFVSQPGSSVATSLSEGETVKKHIGLLQIKGKNFKITKIPLTTVRQFYMENVVLSETELDPNDLDIGKKVEAYCSEKVEAILQKAVDRELCEALLLQRHIVIGVTMPEESSEDVFKIIVATDIHLGYGEKDVIRGNDSLVTFEEILENAKKHEADFILLGGDLFHENKPPRRIMHGCISLLRKFCFGDKPILFEYLSDQSADFKHCQFPTLNYEDTNLNVSIPVFSIHGNHDDPSGQGNLCSLDLLHSAGLMNYFGKTTSLEKIEMSPLLMQKGSTKLALYGLGSVRDERLHRLFVHKKRNNAETKRKQEDWFNVFVIHQNRAKHSTTSYIPEQFLDDFLDLVIWGHEHECRLEPEWNSSQNFFVSQPVAV</sequence>
<keyword evidence="6 16" id="KW-0540">Nuclease</keyword>
<evidence type="ECO:0000256" key="15">
    <source>
        <dbReference type="ARBA" id="ARBA00023254"/>
    </source>
</evidence>
<evidence type="ECO:0000256" key="1">
    <source>
        <dbReference type="ARBA" id="ARBA00001936"/>
    </source>
</evidence>
<dbReference type="PANTHER" id="PTHR10139">
    <property type="entry name" value="DOUBLE-STRAND BREAK REPAIR PROTEIN MRE11"/>
    <property type="match status" value="1"/>
</dbReference>
<evidence type="ECO:0000256" key="6">
    <source>
        <dbReference type="ARBA" id="ARBA00022722"/>
    </source>
</evidence>
<name>A0A8W8IWX6_MAGGI</name>
<dbReference type="GO" id="GO:0097552">
    <property type="term" value="P:mitochondrial double-strand break repair via homologous recombination"/>
    <property type="evidence" value="ECO:0007669"/>
    <property type="project" value="TreeGrafter"/>
</dbReference>
<evidence type="ECO:0000256" key="13">
    <source>
        <dbReference type="ARBA" id="ARBA00023211"/>
    </source>
</evidence>
<evidence type="ECO:0000256" key="10">
    <source>
        <dbReference type="ARBA" id="ARBA00022801"/>
    </source>
</evidence>
<dbReference type="Pfam" id="PF04152">
    <property type="entry name" value="Mre11_DNA_bind"/>
    <property type="match status" value="1"/>
</dbReference>
<evidence type="ECO:0000256" key="7">
    <source>
        <dbReference type="ARBA" id="ARBA00022723"/>
    </source>
</evidence>
<feature type="domain" description="Mre11 DNA-binding" evidence="17">
    <location>
        <begin position="291"/>
        <end position="413"/>
    </location>
</feature>
<accession>A0A8W8IWX6</accession>
<dbReference type="GO" id="GO:0031573">
    <property type="term" value="P:mitotic intra-S DNA damage checkpoint signaling"/>
    <property type="evidence" value="ECO:0007669"/>
    <property type="project" value="TreeGrafter"/>
</dbReference>
<dbReference type="InterPro" id="IPR041796">
    <property type="entry name" value="Mre11_N"/>
</dbReference>
<dbReference type="GO" id="GO:0007095">
    <property type="term" value="P:mitotic G2 DNA damage checkpoint signaling"/>
    <property type="evidence" value="ECO:0007669"/>
    <property type="project" value="TreeGrafter"/>
</dbReference>
<dbReference type="Proteomes" id="UP000005408">
    <property type="component" value="Unassembled WGS sequence"/>
</dbReference>
<comment type="similarity">
    <text evidence="4 16">Belongs to the MRE11/RAD32 family.</text>
</comment>
<dbReference type="GO" id="GO:0006303">
    <property type="term" value="P:double-strand break repair via nonhomologous end joining"/>
    <property type="evidence" value="ECO:0007669"/>
    <property type="project" value="TreeGrafter"/>
</dbReference>
<keyword evidence="7" id="KW-0479">Metal-binding</keyword>
<dbReference type="Pfam" id="PF00149">
    <property type="entry name" value="Metallophos"/>
    <property type="match status" value="2"/>
</dbReference>
<dbReference type="InterPro" id="IPR003701">
    <property type="entry name" value="Mre11"/>
</dbReference>
<dbReference type="SUPFAM" id="SSF56300">
    <property type="entry name" value="Metallo-dependent phosphatases"/>
    <property type="match status" value="2"/>
</dbReference>
<comment type="cofactor">
    <cofactor evidence="1">
        <name>Mn(2+)</name>
        <dbReference type="ChEBI" id="CHEBI:29035"/>
    </cofactor>
</comment>
<keyword evidence="15 16" id="KW-0469">Meiosis</keyword>
<keyword evidence="11 16" id="KW-0269">Exonuclease</keyword>
<keyword evidence="9 16" id="KW-0227">DNA damage</keyword>
<evidence type="ECO:0000256" key="4">
    <source>
        <dbReference type="ARBA" id="ARBA00009028"/>
    </source>
</evidence>
<dbReference type="AlphaFoldDB" id="A0A8W8IWX6"/>
<dbReference type="Gene3D" id="3.60.21.10">
    <property type="match status" value="2"/>
</dbReference>
<evidence type="ECO:0000256" key="5">
    <source>
        <dbReference type="ARBA" id="ARBA00022454"/>
    </source>
</evidence>
<comment type="subcellular location">
    <subcellularLocation>
        <location evidence="3">Chromosome</location>
    </subcellularLocation>
    <subcellularLocation>
        <location evidence="2">Nucleus</location>
    </subcellularLocation>
</comment>
<evidence type="ECO:0000256" key="16">
    <source>
        <dbReference type="RuleBase" id="RU003447"/>
    </source>
</evidence>
<reference evidence="18" key="1">
    <citation type="submission" date="2022-08" db="UniProtKB">
        <authorList>
            <consortium name="EnsemblMetazoa"/>
        </authorList>
    </citation>
    <scope>IDENTIFICATION</scope>
    <source>
        <strain evidence="18">05x7-T-G4-1.051#20</strain>
    </source>
</reference>
<keyword evidence="5" id="KW-0158">Chromosome</keyword>
<dbReference type="GO" id="GO:0000014">
    <property type="term" value="F:single-stranded DNA endodeoxyribonuclease activity"/>
    <property type="evidence" value="ECO:0007669"/>
    <property type="project" value="TreeGrafter"/>
</dbReference>
<protein>
    <recommendedName>
        <fullName evidence="17">Mre11 DNA-binding domain-containing protein</fullName>
    </recommendedName>
</protein>
<evidence type="ECO:0000256" key="14">
    <source>
        <dbReference type="ARBA" id="ARBA00023242"/>
    </source>
</evidence>
<evidence type="ECO:0000256" key="8">
    <source>
        <dbReference type="ARBA" id="ARBA00022759"/>
    </source>
</evidence>
<evidence type="ECO:0000313" key="19">
    <source>
        <dbReference type="Proteomes" id="UP000005408"/>
    </source>
</evidence>
<keyword evidence="14 16" id="KW-0539">Nucleus</keyword>
<dbReference type="CDD" id="cd00840">
    <property type="entry name" value="MPP_Mre11_N"/>
    <property type="match status" value="2"/>
</dbReference>
<evidence type="ECO:0000256" key="3">
    <source>
        <dbReference type="ARBA" id="ARBA00004286"/>
    </source>
</evidence>
<dbReference type="NCBIfam" id="TIGR00583">
    <property type="entry name" value="mre11"/>
    <property type="match status" value="1"/>
</dbReference>
<evidence type="ECO:0000256" key="11">
    <source>
        <dbReference type="ARBA" id="ARBA00022839"/>
    </source>
</evidence>
<keyword evidence="19" id="KW-1185">Reference proteome</keyword>
<keyword evidence="8 16" id="KW-0255">Endonuclease</keyword>
<dbReference type="GO" id="GO:0042138">
    <property type="term" value="P:meiotic DNA double-strand break formation"/>
    <property type="evidence" value="ECO:0007669"/>
    <property type="project" value="TreeGrafter"/>
</dbReference>
<dbReference type="GO" id="GO:0030870">
    <property type="term" value="C:Mre11 complex"/>
    <property type="evidence" value="ECO:0007669"/>
    <property type="project" value="InterPro"/>
</dbReference>
<dbReference type="InterPro" id="IPR004843">
    <property type="entry name" value="Calcineurin-like_PHP"/>
</dbReference>
<evidence type="ECO:0000259" key="17">
    <source>
        <dbReference type="SMART" id="SM01347"/>
    </source>
</evidence>
<dbReference type="EnsemblMetazoa" id="G1606.2">
    <property type="protein sequence ID" value="G1606.2:cds"/>
    <property type="gene ID" value="G1606"/>
</dbReference>
<evidence type="ECO:0000313" key="18">
    <source>
        <dbReference type="EnsemblMetazoa" id="G1606.2:cds"/>
    </source>
</evidence>
<evidence type="ECO:0000256" key="12">
    <source>
        <dbReference type="ARBA" id="ARBA00023204"/>
    </source>
</evidence>